<dbReference type="PANTHER" id="PTHR33567:SF3">
    <property type="entry name" value="CHROMATE ION TRANSPORTER (EUROFUNG)"/>
    <property type="match status" value="1"/>
</dbReference>
<sequence>MGIMTPYPLLTRVFARIGLLSFGGPAAQIAVMHRELVEQRPWLTEAQFLRALSFCMLLPGPEAMQLATYAGWRLRGITGGLIAGALFVLPGAAVIAVLALLYAQYGARPETEALMLGVKASVIVIVVQALHRLSSKALKGSPDFMVAVAAFLALFAFSLPFPLVIALAAAWGALRGGGAADGPSDAPAEPPRNSTAPATILLWLVLWLLPLPVLYLSGQTLLFDLAAFFAKLAVVTFGGAYAVLAYMAQDVVEMRGWLTAPQMVDALGLAETTPGPLILVTQFVGQLAGHSAGGVRMALAAGALTLWMTFVPCFLWIFAFAPHVETLRARPRLQAALSGITAAVVGVIANLSLWFALHTLFAQTVTIDKGPLSLSLPVLSTLRPEALPLIALAALMFARKAPVPLVLAVCALSGWGLAQV</sequence>
<dbReference type="PIRSF" id="PIRSF004810">
    <property type="entry name" value="ChrA"/>
    <property type="match status" value="1"/>
</dbReference>
<dbReference type="InterPro" id="IPR014047">
    <property type="entry name" value="Chr_Tranpt_l_chain"/>
</dbReference>
<name>A3K9E8_SAGS3</name>
<dbReference type="Proteomes" id="UP000005713">
    <property type="component" value="Unassembled WGS sequence"/>
</dbReference>
<evidence type="ECO:0000256" key="1">
    <source>
        <dbReference type="ARBA" id="ARBA00004651"/>
    </source>
</evidence>
<keyword evidence="6 7" id="KW-0472">Membrane</keyword>
<dbReference type="eggNOG" id="COG2059">
    <property type="taxonomic scope" value="Bacteria"/>
</dbReference>
<comment type="caution">
    <text evidence="8">The sequence shown here is derived from an EMBL/GenBank/DDBJ whole genome shotgun (WGS) entry which is preliminary data.</text>
</comment>
<gene>
    <name evidence="8" type="ORF">SSE37_05537</name>
</gene>
<feature type="transmembrane region" description="Helical" evidence="7">
    <location>
        <begin position="333"/>
        <end position="356"/>
    </location>
</feature>
<evidence type="ECO:0000256" key="2">
    <source>
        <dbReference type="ARBA" id="ARBA00005262"/>
    </source>
</evidence>
<evidence type="ECO:0000313" key="9">
    <source>
        <dbReference type="Proteomes" id="UP000005713"/>
    </source>
</evidence>
<feature type="transmembrane region" description="Helical" evidence="7">
    <location>
        <begin position="194"/>
        <end position="216"/>
    </location>
</feature>
<feature type="transmembrane region" description="Helical" evidence="7">
    <location>
        <begin position="13"/>
        <end position="31"/>
    </location>
</feature>
<organism evidence="8 9">
    <name type="scientific">Sagittula stellata (strain ATCC 700073 / DSM 11524 / E-37)</name>
    <dbReference type="NCBI Taxonomy" id="388399"/>
    <lineage>
        <taxon>Bacteria</taxon>
        <taxon>Pseudomonadati</taxon>
        <taxon>Pseudomonadota</taxon>
        <taxon>Alphaproteobacteria</taxon>
        <taxon>Rhodobacterales</taxon>
        <taxon>Roseobacteraceae</taxon>
        <taxon>Sagittula</taxon>
    </lineage>
</organism>
<evidence type="ECO:0000256" key="3">
    <source>
        <dbReference type="ARBA" id="ARBA00022475"/>
    </source>
</evidence>
<keyword evidence="3" id="KW-1003">Cell membrane</keyword>
<keyword evidence="5 7" id="KW-1133">Transmembrane helix</keyword>
<comment type="subcellular location">
    <subcellularLocation>
        <location evidence="1">Cell membrane</location>
        <topology evidence="1">Multi-pass membrane protein</topology>
    </subcellularLocation>
</comment>
<dbReference type="InterPro" id="IPR003370">
    <property type="entry name" value="Chromate_transpt"/>
</dbReference>
<dbReference type="AlphaFoldDB" id="A3K9E8"/>
<feature type="transmembrane region" description="Helical" evidence="7">
    <location>
        <begin position="81"/>
        <end position="102"/>
    </location>
</feature>
<feature type="transmembrane region" description="Helical" evidence="7">
    <location>
        <begin position="297"/>
        <end position="321"/>
    </location>
</feature>
<dbReference type="EMBL" id="AAYA01000018">
    <property type="protein sequence ID" value="EBA06092.1"/>
    <property type="molecule type" value="Genomic_DNA"/>
</dbReference>
<dbReference type="PANTHER" id="PTHR33567">
    <property type="entry name" value="CHROMATE ION TRANSPORTER (EUROFUNG)"/>
    <property type="match status" value="1"/>
</dbReference>
<evidence type="ECO:0000256" key="6">
    <source>
        <dbReference type="ARBA" id="ARBA00023136"/>
    </source>
</evidence>
<accession>A3K9E8</accession>
<evidence type="ECO:0000256" key="5">
    <source>
        <dbReference type="ARBA" id="ARBA00022989"/>
    </source>
</evidence>
<proteinExistence type="inferred from homology"/>
<feature type="transmembrane region" description="Helical" evidence="7">
    <location>
        <begin position="114"/>
        <end position="133"/>
    </location>
</feature>
<keyword evidence="4 7" id="KW-0812">Transmembrane</keyword>
<evidence type="ECO:0000256" key="7">
    <source>
        <dbReference type="SAM" id="Phobius"/>
    </source>
</evidence>
<reference evidence="8 9" key="1">
    <citation type="submission" date="2006-06" db="EMBL/GenBank/DDBJ databases">
        <authorList>
            <person name="Moran M.A."/>
            <person name="Ferriera S."/>
            <person name="Johnson J."/>
            <person name="Kravitz S."/>
            <person name="Beeson K."/>
            <person name="Sutton G."/>
            <person name="Rogers Y.-H."/>
            <person name="Friedman R."/>
            <person name="Frazier M."/>
            <person name="Venter J.C."/>
        </authorList>
    </citation>
    <scope>NUCLEOTIDE SEQUENCE [LARGE SCALE GENOMIC DNA]</scope>
    <source>
        <strain evidence="8 9">E-37</strain>
    </source>
</reference>
<dbReference type="NCBIfam" id="TIGR00937">
    <property type="entry name" value="2A51"/>
    <property type="match status" value="1"/>
</dbReference>
<keyword evidence="9" id="KW-1185">Reference proteome</keyword>
<dbReference type="GO" id="GO:0005886">
    <property type="term" value="C:plasma membrane"/>
    <property type="evidence" value="ECO:0007669"/>
    <property type="project" value="UniProtKB-SubCell"/>
</dbReference>
<evidence type="ECO:0000256" key="4">
    <source>
        <dbReference type="ARBA" id="ARBA00022692"/>
    </source>
</evidence>
<feature type="transmembrane region" description="Helical" evidence="7">
    <location>
        <begin position="145"/>
        <end position="174"/>
    </location>
</feature>
<dbReference type="Pfam" id="PF02417">
    <property type="entry name" value="Chromate_transp"/>
    <property type="match status" value="2"/>
</dbReference>
<dbReference type="GO" id="GO:0015109">
    <property type="term" value="F:chromate transmembrane transporter activity"/>
    <property type="evidence" value="ECO:0007669"/>
    <property type="project" value="InterPro"/>
</dbReference>
<protein>
    <submittedName>
        <fullName evidence="8">Chromate transporter</fullName>
    </submittedName>
</protein>
<evidence type="ECO:0000313" key="8">
    <source>
        <dbReference type="EMBL" id="EBA06092.1"/>
    </source>
</evidence>
<feature type="transmembrane region" description="Helical" evidence="7">
    <location>
        <begin position="228"/>
        <end position="248"/>
    </location>
</feature>
<comment type="similarity">
    <text evidence="2">Belongs to the chromate ion transporter (CHR) (TC 2.A.51) family.</text>
</comment>